<keyword evidence="6 12" id="KW-0698">rRNA processing</keyword>
<feature type="domain" description="Ribosomal RNA small subunit methyltransferase E methyltransferase" evidence="13">
    <location>
        <begin position="102"/>
        <end position="259"/>
    </location>
</feature>
<dbReference type="Pfam" id="PF04452">
    <property type="entry name" value="Methyltrans_RNA"/>
    <property type="match status" value="1"/>
</dbReference>
<reference evidence="15 16" key="1">
    <citation type="journal article" date="2015" name="Stand. Genomic Sci.">
        <title>Genomic Encyclopedia of Bacterial and Archaeal Type Strains, Phase III: the genomes of soil and plant-associated and newly described type strains.</title>
        <authorList>
            <person name="Whitman W.B."/>
            <person name="Woyke T."/>
            <person name="Klenk H.P."/>
            <person name="Zhou Y."/>
            <person name="Lilburn T.G."/>
            <person name="Beck B.J."/>
            <person name="De Vos P."/>
            <person name="Vandamme P."/>
            <person name="Eisen J.A."/>
            <person name="Garrity G."/>
            <person name="Hugenholtz P."/>
            <person name="Kyrpides N.C."/>
        </authorList>
    </citation>
    <scope>NUCLEOTIDE SEQUENCE [LARGE SCALE GENOMIC DNA]</scope>
    <source>
        <strain evidence="15 16">S2T63</strain>
    </source>
</reference>
<dbReference type="InterPro" id="IPR015947">
    <property type="entry name" value="PUA-like_sf"/>
</dbReference>
<name>A0A498C3E5_9MICO</name>
<dbReference type="NCBIfam" id="NF008693">
    <property type="entry name" value="PRK11713.2-3"/>
    <property type="match status" value="1"/>
</dbReference>
<proteinExistence type="inferred from homology"/>
<comment type="caution">
    <text evidence="15">The sequence shown here is derived from an EMBL/GenBank/DDBJ whole genome shotgun (WGS) entry which is preliminary data.</text>
</comment>
<keyword evidence="5 12" id="KW-0963">Cytoplasm</keyword>
<dbReference type="PANTHER" id="PTHR30027:SF3">
    <property type="entry name" value="16S RRNA (URACIL(1498)-N(3))-METHYLTRANSFERASE"/>
    <property type="match status" value="1"/>
</dbReference>
<dbReference type="SUPFAM" id="SSF75217">
    <property type="entry name" value="alpha/beta knot"/>
    <property type="match status" value="1"/>
</dbReference>
<dbReference type="PIRSF" id="PIRSF015601">
    <property type="entry name" value="MTase_slr0722"/>
    <property type="match status" value="1"/>
</dbReference>
<evidence type="ECO:0000256" key="10">
    <source>
        <dbReference type="ARBA" id="ARBA00025699"/>
    </source>
</evidence>
<evidence type="ECO:0000256" key="12">
    <source>
        <dbReference type="PIRNR" id="PIRNR015601"/>
    </source>
</evidence>
<dbReference type="GO" id="GO:0005737">
    <property type="term" value="C:cytoplasm"/>
    <property type="evidence" value="ECO:0007669"/>
    <property type="project" value="UniProtKB-SubCell"/>
</dbReference>
<dbReference type="InterPro" id="IPR046887">
    <property type="entry name" value="RsmE_PUA-like"/>
</dbReference>
<evidence type="ECO:0000256" key="8">
    <source>
        <dbReference type="ARBA" id="ARBA00022679"/>
    </source>
</evidence>
<evidence type="ECO:0000256" key="11">
    <source>
        <dbReference type="ARBA" id="ARBA00047944"/>
    </source>
</evidence>
<comment type="catalytic activity">
    <reaction evidence="11 12">
        <text>uridine(1498) in 16S rRNA + S-adenosyl-L-methionine = N(3)-methyluridine(1498) in 16S rRNA + S-adenosyl-L-homocysteine + H(+)</text>
        <dbReference type="Rhea" id="RHEA:42920"/>
        <dbReference type="Rhea" id="RHEA-COMP:10283"/>
        <dbReference type="Rhea" id="RHEA-COMP:10284"/>
        <dbReference type="ChEBI" id="CHEBI:15378"/>
        <dbReference type="ChEBI" id="CHEBI:57856"/>
        <dbReference type="ChEBI" id="CHEBI:59789"/>
        <dbReference type="ChEBI" id="CHEBI:65315"/>
        <dbReference type="ChEBI" id="CHEBI:74502"/>
        <dbReference type="EC" id="2.1.1.193"/>
    </reaction>
</comment>
<dbReference type="AlphaFoldDB" id="A0A498C3E5"/>
<dbReference type="GO" id="GO:0070475">
    <property type="term" value="P:rRNA base methylation"/>
    <property type="evidence" value="ECO:0007669"/>
    <property type="project" value="TreeGrafter"/>
</dbReference>
<evidence type="ECO:0000313" key="15">
    <source>
        <dbReference type="EMBL" id="RLK49509.1"/>
    </source>
</evidence>
<evidence type="ECO:0000256" key="1">
    <source>
        <dbReference type="ARBA" id="ARBA00004496"/>
    </source>
</evidence>
<evidence type="ECO:0000256" key="2">
    <source>
        <dbReference type="ARBA" id="ARBA00005528"/>
    </source>
</evidence>
<accession>A0A498C3E5</accession>
<keyword evidence="16" id="KW-1185">Reference proteome</keyword>
<evidence type="ECO:0000256" key="6">
    <source>
        <dbReference type="ARBA" id="ARBA00022552"/>
    </source>
</evidence>
<dbReference type="NCBIfam" id="TIGR00046">
    <property type="entry name" value="RsmE family RNA methyltransferase"/>
    <property type="match status" value="1"/>
</dbReference>
<organism evidence="15 16">
    <name type="scientific">Microbacterium telephonicum</name>
    <dbReference type="NCBI Taxonomy" id="1714841"/>
    <lineage>
        <taxon>Bacteria</taxon>
        <taxon>Bacillati</taxon>
        <taxon>Actinomycetota</taxon>
        <taxon>Actinomycetes</taxon>
        <taxon>Micrococcales</taxon>
        <taxon>Microbacteriaceae</taxon>
        <taxon>Microbacterium</taxon>
    </lineage>
</organism>
<dbReference type="InterPro" id="IPR006700">
    <property type="entry name" value="RsmE"/>
</dbReference>
<dbReference type="SUPFAM" id="SSF88697">
    <property type="entry name" value="PUA domain-like"/>
    <property type="match status" value="1"/>
</dbReference>
<dbReference type="PANTHER" id="PTHR30027">
    <property type="entry name" value="RIBOSOMAL RNA SMALL SUBUNIT METHYLTRANSFERASE E"/>
    <property type="match status" value="1"/>
</dbReference>
<evidence type="ECO:0000256" key="3">
    <source>
        <dbReference type="ARBA" id="ARBA00012328"/>
    </source>
</evidence>
<feature type="domain" description="Ribosomal RNA small subunit methyltransferase E PUA-like" evidence="14">
    <location>
        <begin position="43"/>
        <end position="90"/>
    </location>
</feature>
<dbReference type="InterPro" id="IPR029026">
    <property type="entry name" value="tRNA_m1G_MTases_N"/>
</dbReference>
<dbReference type="EMBL" id="RCDB01000002">
    <property type="protein sequence ID" value="RLK49509.1"/>
    <property type="molecule type" value="Genomic_DNA"/>
</dbReference>
<evidence type="ECO:0000259" key="13">
    <source>
        <dbReference type="Pfam" id="PF04452"/>
    </source>
</evidence>
<comment type="subcellular location">
    <subcellularLocation>
        <location evidence="1 12">Cytoplasm</location>
    </subcellularLocation>
</comment>
<evidence type="ECO:0000256" key="5">
    <source>
        <dbReference type="ARBA" id="ARBA00022490"/>
    </source>
</evidence>
<evidence type="ECO:0000313" key="16">
    <source>
        <dbReference type="Proteomes" id="UP000273158"/>
    </source>
</evidence>
<dbReference type="InterPro" id="IPR046886">
    <property type="entry name" value="RsmE_MTase_dom"/>
</dbReference>
<evidence type="ECO:0000259" key="14">
    <source>
        <dbReference type="Pfam" id="PF20260"/>
    </source>
</evidence>
<protein>
    <recommendedName>
        <fullName evidence="4 12">Ribosomal RNA small subunit methyltransferase E</fullName>
        <ecNumber evidence="3 12">2.1.1.193</ecNumber>
    </recommendedName>
</protein>
<gene>
    <name evidence="15" type="ORF">C7474_1667</name>
</gene>
<dbReference type="Gene3D" id="2.40.240.20">
    <property type="entry name" value="Hypothetical PUA domain-like, domain 1"/>
    <property type="match status" value="1"/>
</dbReference>
<dbReference type="EC" id="2.1.1.193" evidence="3 12"/>
<dbReference type="OrthoDB" id="9808126at2"/>
<dbReference type="CDD" id="cd18084">
    <property type="entry name" value="RsmE-like"/>
    <property type="match status" value="1"/>
</dbReference>
<evidence type="ECO:0000256" key="9">
    <source>
        <dbReference type="ARBA" id="ARBA00022691"/>
    </source>
</evidence>
<dbReference type="Gene3D" id="3.40.1280.10">
    <property type="match status" value="1"/>
</dbReference>
<dbReference type="Pfam" id="PF20260">
    <property type="entry name" value="PUA_4"/>
    <property type="match status" value="1"/>
</dbReference>
<comment type="function">
    <text evidence="10 12">Specifically methylates the N3 position of the uracil ring of uridine 1498 (m3U1498) in 16S rRNA. Acts on the fully assembled 30S ribosomal subunit.</text>
</comment>
<dbReference type="GO" id="GO:0070042">
    <property type="term" value="F:rRNA (uridine-N3-)-methyltransferase activity"/>
    <property type="evidence" value="ECO:0007669"/>
    <property type="project" value="TreeGrafter"/>
</dbReference>
<evidence type="ECO:0000256" key="4">
    <source>
        <dbReference type="ARBA" id="ARBA00013673"/>
    </source>
</evidence>
<dbReference type="InterPro" id="IPR029028">
    <property type="entry name" value="Alpha/beta_knot_MTases"/>
</dbReference>
<keyword evidence="7 12" id="KW-0489">Methyltransferase</keyword>
<comment type="similarity">
    <text evidence="2 12">Belongs to the RNA methyltransferase RsmE family.</text>
</comment>
<keyword evidence="8 12" id="KW-0808">Transferase</keyword>
<evidence type="ECO:0000256" key="7">
    <source>
        <dbReference type="ARBA" id="ARBA00022603"/>
    </source>
</evidence>
<dbReference type="RefSeq" id="WP_121058799.1">
    <property type="nucleotide sequence ID" value="NZ_RCDB01000002.1"/>
</dbReference>
<sequence length="266" mass="27761">MALHFLADDAATLARAGVPDAVAAEDALRGTVSDARVGDAVVLTGAEAHHAVAVRRVRVGEEVTVGDGRGAWLSGVVEEPVAPKRLVVRITARRDEPASVPRLVLVQALAKGDRDELAIQAATELGVDEIVPWQAARSVSRWDAAKAAKGVARWQTIVREAAKQAHRAWVPEVAQPVTTAQLAARCADADVLLLEPTASVALSSLVPDLARDLVLVVGPEGGIAAEELDRLADAGARAVRLGDTVLRTSTAGPAALALVNARLGRW</sequence>
<dbReference type="Proteomes" id="UP000273158">
    <property type="component" value="Unassembled WGS sequence"/>
</dbReference>
<keyword evidence="9 12" id="KW-0949">S-adenosyl-L-methionine</keyword>